<sequence>MLGTGSLYNGSSLVLGGKKITDVIFKGCAQADVCLEKSFNFGLSKMILRSKCCTGNLCNTQIPDYSSIPNGKKCFSCQASNCTVNCEGGEDYCITARVNVGGEIRIMKGCTSKGTCDTIVNEIRKEYGVEKISCCEGNYCNNDF</sequence>
<name>A0A3Q3AMF9_KRYMA</name>
<dbReference type="InterPro" id="IPR050918">
    <property type="entry name" value="CNF-like_PLA2_Inhibitor"/>
</dbReference>
<evidence type="ECO:0000256" key="6">
    <source>
        <dbReference type="ARBA" id="ARBA00023136"/>
    </source>
</evidence>
<evidence type="ECO:0000259" key="8">
    <source>
        <dbReference type="Pfam" id="PF00021"/>
    </source>
</evidence>
<dbReference type="STRING" id="37003.ENSKMAP00000017480"/>
<keyword evidence="6" id="KW-0472">Membrane</keyword>
<evidence type="ECO:0000313" key="10">
    <source>
        <dbReference type="Ensembl" id="ENSKMAP00000017480.1"/>
    </source>
</evidence>
<reference evidence="10" key="1">
    <citation type="submission" date="2025-08" db="UniProtKB">
        <authorList>
            <consortium name="Ensembl"/>
        </authorList>
    </citation>
    <scope>IDENTIFICATION</scope>
</reference>
<feature type="domain" description="UPAR/Ly6" evidence="8">
    <location>
        <begin position="17"/>
        <end position="60"/>
    </location>
</feature>
<dbReference type="AlphaFoldDB" id="A0A3Q3AMF9"/>
<dbReference type="Gene3D" id="2.10.60.10">
    <property type="entry name" value="CD59"/>
    <property type="match status" value="2"/>
</dbReference>
<dbReference type="Proteomes" id="UP000264800">
    <property type="component" value="Unplaced"/>
</dbReference>
<dbReference type="GeneTree" id="ENSGT01110000267319"/>
<dbReference type="InterPro" id="IPR045860">
    <property type="entry name" value="Snake_toxin-like_sf"/>
</dbReference>
<evidence type="ECO:0000259" key="9">
    <source>
        <dbReference type="Pfam" id="PF00087"/>
    </source>
</evidence>
<evidence type="ECO:0000256" key="7">
    <source>
        <dbReference type="ARBA" id="ARBA00023180"/>
    </source>
</evidence>
<keyword evidence="5" id="KW-0732">Signal</keyword>
<evidence type="ECO:0000256" key="1">
    <source>
        <dbReference type="ARBA" id="ARBA00004236"/>
    </source>
</evidence>
<dbReference type="GO" id="GO:0005886">
    <property type="term" value="C:plasma membrane"/>
    <property type="evidence" value="ECO:0007669"/>
    <property type="project" value="UniProtKB-SubCell"/>
</dbReference>
<dbReference type="Pfam" id="PF00021">
    <property type="entry name" value="UPAR_LY6"/>
    <property type="match status" value="1"/>
</dbReference>
<organism evidence="10 11">
    <name type="scientific">Kryptolebias marmoratus</name>
    <name type="common">Mangrove killifish</name>
    <name type="synonym">Rivulus marmoratus</name>
    <dbReference type="NCBI Taxonomy" id="37003"/>
    <lineage>
        <taxon>Eukaryota</taxon>
        <taxon>Metazoa</taxon>
        <taxon>Chordata</taxon>
        <taxon>Craniata</taxon>
        <taxon>Vertebrata</taxon>
        <taxon>Euteleostomi</taxon>
        <taxon>Actinopterygii</taxon>
        <taxon>Neopterygii</taxon>
        <taxon>Teleostei</taxon>
        <taxon>Neoteleostei</taxon>
        <taxon>Acanthomorphata</taxon>
        <taxon>Ovalentaria</taxon>
        <taxon>Atherinomorphae</taxon>
        <taxon>Cyprinodontiformes</taxon>
        <taxon>Rivulidae</taxon>
        <taxon>Kryptolebias</taxon>
    </lineage>
</organism>
<dbReference type="InterPro" id="IPR016054">
    <property type="entry name" value="LY6_UPA_recep-like"/>
</dbReference>
<feature type="domain" description="Snake toxin/toxin-like" evidence="9">
    <location>
        <begin position="73"/>
        <end position="141"/>
    </location>
</feature>
<evidence type="ECO:0000256" key="2">
    <source>
        <dbReference type="ARBA" id="ARBA00004613"/>
    </source>
</evidence>
<dbReference type="Pfam" id="PF00087">
    <property type="entry name" value="Toxin_TOLIP"/>
    <property type="match status" value="1"/>
</dbReference>
<keyword evidence="4" id="KW-0964">Secreted</keyword>
<proteinExistence type="predicted"/>
<dbReference type="PANTHER" id="PTHR20914:SF9">
    <property type="entry name" value="COILED, ISOFORM A"/>
    <property type="match status" value="1"/>
</dbReference>
<dbReference type="InterPro" id="IPR035076">
    <property type="entry name" value="Toxin/TOLIP"/>
</dbReference>
<dbReference type="GO" id="GO:0005576">
    <property type="term" value="C:extracellular region"/>
    <property type="evidence" value="ECO:0007669"/>
    <property type="project" value="UniProtKB-SubCell"/>
</dbReference>
<evidence type="ECO:0000256" key="4">
    <source>
        <dbReference type="ARBA" id="ARBA00022525"/>
    </source>
</evidence>
<dbReference type="PANTHER" id="PTHR20914">
    <property type="entry name" value="LY6/PLAUR DOMAIN-CONTAINING PROTEIN 8"/>
    <property type="match status" value="1"/>
</dbReference>
<dbReference type="OMA" id="DYCITAR"/>
<evidence type="ECO:0008006" key="12">
    <source>
        <dbReference type="Google" id="ProtNLM"/>
    </source>
</evidence>
<reference evidence="10" key="2">
    <citation type="submission" date="2025-09" db="UniProtKB">
        <authorList>
            <consortium name="Ensembl"/>
        </authorList>
    </citation>
    <scope>IDENTIFICATION</scope>
</reference>
<keyword evidence="11" id="KW-1185">Reference proteome</keyword>
<accession>A0A3Q3AMF9</accession>
<dbReference type="Ensembl" id="ENSKMAT00000017722.1">
    <property type="protein sequence ID" value="ENSKMAP00000017480.1"/>
    <property type="gene ID" value="ENSKMAG00000013027.1"/>
</dbReference>
<dbReference type="SUPFAM" id="SSF57302">
    <property type="entry name" value="Snake toxin-like"/>
    <property type="match status" value="2"/>
</dbReference>
<comment type="subcellular location">
    <subcellularLocation>
        <location evidence="1">Cell membrane</location>
    </subcellularLocation>
    <subcellularLocation>
        <location evidence="2">Secreted</location>
    </subcellularLocation>
</comment>
<evidence type="ECO:0000313" key="11">
    <source>
        <dbReference type="Proteomes" id="UP000264800"/>
    </source>
</evidence>
<evidence type="ECO:0000256" key="5">
    <source>
        <dbReference type="ARBA" id="ARBA00022729"/>
    </source>
</evidence>
<keyword evidence="7" id="KW-0325">Glycoprotein</keyword>
<keyword evidence="3" id="KW-1003">Cell membrane</keyword>
<protein>
    <recommendedName>
        <fullName evidence="12">UPAR/Ly6 domain-containing protein</fullName>
    </recommendedName>
</protein>
<evidence type="ECO:0000256" key="3">
    <source>
        <dbReference type="ARBA" id="ARBA00022475"/>
    </source>
</evidence>